<dbReference type="Gene3D" id="1.10.10.10">
    <property type="entry name" value="Winged helix-like DNA-binding domain superfamily/Winged helix DNA-binding domain"/>
    <property type="match status" value="1"/>
</dbReference>
<dbReference type="RefSeq" id="WP_214534576.1">
    <property type="nucleotide sequence ID" value="NZ_JAHFVK010000001.1"/>
</dbReference>
<name>A0ABS5W0K2_9SPHN</name>
<evidence type="ECO:0008006" key="3">
    <source>
        <dbReference type="Google" id="ProtNLM"/>
    </source>
</evidence>
<comment type="caution">
    <text evidence="1">The sequence shown here is derived from an EMBL/GenBank/DDBJ whole genome shotgun (WGS) entry which is preliminary data.</text>
</comment>
<evidence type="ECO:0000313" key="2">
    <source>
        <dbReference type="Proteomes" id="UP000811255"/>
    </source>
</evidence>
<accession>A0ABS5W0K2</accession>
<dbReference type="EMBL" id="JAHFVK010000001">
    <property type="protein sequence ID" value="MBT2133310.1"/>
    <property type="molecule type" value="Genomic_DNA"/>
</dbReference>
<reference evidence="1 2" key="1">
    <citation type="submission" date="2021-05" db="EMBL/GenBank/DDBJ databases">
        <title>Croceibacterium sp. LX-88 genome sequence.</title>
        <authorList>
            <person name="Luo X."/>
        </authorList>
    </citation>
    <scope>NUCLEOTIDE SEQUENCE [LARGE SCALE GENOMIC DNA]</scope>
    <source>
        <strain evidence="1 2">LX-88</strain>
    </source>
</reference>
<protein>
    <recommendedName>
        <fullName evidence="3">HTH marR-type domain-containing protein</fullName>
    </recommendedName>
</protein>
<dbReference type="InterPro" id="IPR036388">
    <property type="entry name" value="WH-like_DNA-bd_sf"/>
</dbReference>
<dbReference type="Proteomes" id="UP000811255">
    <property type="component" value="Unassembled WGS sequence"/>
</dbReference>
<dbReference type="SUPFAM" id="SSF46785">
    <property type="entry name" value="Winged helix' DNA-binding domain"/>
    <property type="match status" value="1"/>
</dbReference>
<keyword evidence="2" id="KW-1185">Reference proteome</keyword>
<evidence type="ECO:0000313" key="1">
    <source>
        <dbReference type="EMBL" id="MBT2133310.1"/>
    </source>
</evidence>
<proteinExistence type="predicted"/>
<dbReference type="InterPro" id="IPR036390">
    <property type="entry name" value="WH_DNA-bd_sf"/>
</dbReference>
<organism evidence="1 2">
    <name type="scientific">Croceibacterium selenioxidans</name>
    <dbReference type="NCBI Taxonomy" id="2838833"/>
    <lineage>
        <taxon>Bacteria</taxon>
        <taxon>Pseudomonadati</taxon>
        <taxon>Pseudomonadota</taxon>
        <taxon>Alphaproteobacteria</taxon>
        <taxon>Sphingomonadales</taxon>
        <taxon>Erythrobacteraceae</taxon>
        <taxon>Croceibacterium</taxon>
    </lineage>
</organism>
<sequence length="162" mass="18039">MFDQDAPKSCEAEVLARQLLAWSEELAPAQVPGTHLLDEERSDLARGLADAIRTIRRGFDLQYGKLNFGDPTLRVMLEIVVHEKKARRLSLEGLAALTQIDRVCVADSVQTLTDLGLVVATPEKCDGRNVWLHLSQQARDAMFDMLLQTAEFLRPRGCGLPL</sequence>
<gene>
    <name evidence="1" type="ORF">KK137_03090</name>
</gene>